<evidence type="ECO:0000313" key="2">
    <source>
        <dbReference type="Proteomes" id="UP001612915"/>
    </source>
</evidence>
<evidence type="ECO:0000313" key="1">
    <source>
        <dbReference type="EMBL" id="MFI7585572.1"/>
    </source>
</evidence>
<dbReference type="EMBL" id="JBITLV010000001">
    <property type="protein sequence ID" value="MFI7585572.1"/>
    <property type="molecule type" value="Genomic_DNA"/>
</dbReference>
<protein>
    <submittedName>
        <fullName evidence="1">Uncharacterized protein</fullName>
    </submittedName>
</protein>
<keyword evidence="2" id="KW-1185">Reference proteome</keyword>
<dbReference type="Proteomes" id="UP001612915">
    <property type="component" value="Unassembled WGS sequence"/>
</dbReference>
<accession>A0ABW8AIX0</accession>
<sequence length="76" mass="8526">MNPSDTLIEMFLGLTEAVAAYGDHLDTVEGERLAEAARELVDRFWDEAGDYPSGAREHRDEFFGMLMTTQPAPARH</sequence>
<comment type="caution">
    <text evidence="1">The sequence shown here is derived from an EMBL/GenBank/DDBJ whole genome shotgun (WGS) entry which is preliminary data.</text>
</comment>
<gene>
    <name evidence="1" type="ORF">ACIB24_00690</name>
</gene>
<dbReference type="RefSeq" id="WP_398273676.1">
    <property type="nucleotide sequence ID" value="NZ_JBITLV010000001.1"/>
</dbReference>
<organism evidence="1 2">
    <name type="scientific">Spongisporangium articulatum</name>
    <dbReference type="NCBI Taxonomy" id="3362603"/>
    <lineage>
        <taxon>Bacteria</taxon>
        <taxon>Bacillati</taxon>
        <taxon>Actinomycetota</taxon>
        <taxon>Actinomycetes</taxon>
        <taxon>Kineosporiales</taxon>
        <taxon>Kineosporiaceae</taxon>
        <taxon>Spongisporangium</taxon>
    </lineage>
</organism>
<name>A0ABW8AIX0_9ACTN</name>
<proteinExistence type="predicted"/>
<reference evidence="1 2" key="1">
    <citation type="submission" date="2024-10" db="EMBL/GenBank/DDBJ databases">
        <title>The Natural Products Discovery Center: Release of the First 8490 Sequenced Strains for Exploring Actinobacteria Biosynthetic Diversity.</title>
        <authorList>
            <person name="Kalkreuter E."/>
            <person name="Kautsar S.A."/>
            <person name="Yang D."/>
            <person name="Bader C.D."/>
            <person name="Teijaro C.N."/>
            <person name="Fluegel L."/>
            <person name="Davis C.M."/>
            <person name="Simpson J.R."/>
            <person name="Lauterbach L."/>
            <person name="Steele A.D."/>
            <person name="Gui C."/>
            <person name="Meng S."/>
            <person name="Li G."/>
            <person name="Viehrig K."/>
            <person name="Ye F."/>
            <person name="Su P."/>
            <person name="Kiefer A.F."/>
            <person name="Nichols A."/>
            <person name="Cepeda A.J."/>
            <person name="Yan W."/>
            <person name="Fan B."/>
            <person name="Jiang Y."/>
            <person name="Adhikari A."/>
            <person name="Zheng C.-J."/>
            <person name="Schuster L."/>
            <person name="Cowan T.M."/>
            <person name="Smanski M.J."/>
            <person name="Chevrette M.G."/>
            <person name="De Carvalho L.P.S."/>
            <person name="Shen B."/>
        </authorList>
    </citation>
    <scope>NUCLEOTIDE SEQUENCE [LARGE SCALE GENOMIC DNA]</scope>
    <source>
        <strain evidence="1 2">NPDC049639</strain>
    </source>
</reference>